<proteinExistence type="inferred from homology"/>
<dbReference type="Pfam" id="PF00107">
    <property type="entry name" value="ADH_zinc_N"/>
    <property type="match status" value="1"/>
</dbReference>
<dbReference type="SMART" id="SM00829">
    <property type="entry name" value="PKS_ER"/>
    <property type="match status" value="1"/>
</dbReference>
<sequence length="369" mass="37363">MTTTAHAAVLHEVDGPFVFEDVVLGDITPDEVLVRIVATGLCHTDLAVVHGHIPTQLPMVLGHEGAGVVEEVGSSVTGLEKGDHVAISFASCGHCSNCLVGREAYCRNFMLLNMGGVREDGSRTMTAADGDDVRGSFFGQSSFATHAIVAARNAVKIDDGVPLELVGPLGCGIQTGAGTVLNTLALPAGSTIVVAGTGAVGLSAIMAAKAAGATTIIALDVLDERLSFATELGATHTINGRTADVEAEILAITDGVGAPYAVDTTAVPAVVAQLVAATSFGASIALVGVPKPDATIPLGLVSGSGKTIIGAIEGDSVPQVFIPRLLAMHAAGDFPFDRMVTTYPFTDIDTAIADTQSGAAVKAVLTMPV</sequence>
<evidence type="ECO:0000256" key="3">
    <source>
        <dbReference type="ARBA" id="ARBA00022723"/>
    </source>
</evidence>
<evidence type="ECO:0000256" key="4">
    <source>
        <dbReference type="ARBA" id="ARBA00022833"/>
    </source>
</evidence>
<evidence type="ECO:0000256" key="5">
    <source>
        <dbReference type="ARBA" id="ARBA00023002"/>
    </source>
</evidence>
<dbReference type="CDD" id="cd08278">
    <property type="entry name" value="benzyl_alcohol_DH"/>
    <property type="match status" value="1"/>
</dbReference>
<dbReference type="RefSeq" id="WP_127047948.1">
    <property type="nucleotide sequence ID" value="NZ_RZGZ01000002.1"/>
</dbReference>
<dbReference type="InterPro" id="IPR013149">
    <property type="entry name" value="ADH-like_C"/>
</dbReference>
<dbReference type="InterPro" id="IPR020843">
    <property type="entry name" value="ER"/>
</dbReference>
<keyword evidence="5" id="KW-0560">Oxidoreductase</keyword>
<dbReference type="GO" id="GO:0008270">
    <property type="term" value="F:zinc ion binding"/>
    <property type="evidence" value="ECO:0007669"/>
    <property type="project" value="InterPro"/>
</dbReference>
<comment type="similarity">
    <text evidence="2 6">Belongs to the zinc-containing alcohol dehydrogenase family.</text>
</comment>
<dbReference type="InterPro" id="IPR036291">
    <property type="entry name" value="NAD(P)-bd_dom_sf"/>
</dbReference>
<dbReference type="Gene3D" id="3.40.50.720">
    <property type="entry name" value="NAD(P)-binding Rossmann-like Domain"/>
    <property type="match status" value="1"/>
</dbReference>
<dbReference type="InterPro" id="IPR013154">
    <property type="entry name" value="ADH-like_N"/>
</dbReference>
<keyword evidence="3 6" id="KW-0479">Metal-binding</keyword>
<feature type="domain" description="Enoyl reductase (ER)" evidence="7">
    <location>
        <begin position="15"/>
        <end position="365"/>
    </location>
</feature>
<reference evidence="8 9" key="1">
    <citation type="submission" date="2018-12" db="EMBL/GenBank/DDBJ databases">
        <authorList>
            <person name="Li F."/>
        </authorList>
    </citation>
    <scope>NUCLEOTIDE SEQUENCE [LARGE SCALE GENOMIC DNA]</scope>
    <source>
        <strain evidence="8 9">EGI 6500705</strain>
    </source>
</reference>
<dbReference type="SUPFAM" id="SSF51735">
    <property type="entry name" value="NAD(P)-binding Rossmann-fold domains"/>
    <property type="match status" value="1"/>
</dbReference>
<dbReference type="OrthoDB" id="334894at2"/>
<dbReference type="InterPro" id="IPR002328">
    <property type="entry name" value="ADH_Zn_CS"/>
</dbReference>
<dbReference type="GO" id="GO:0016491">
    <property type="term" value="F:oxidoreductase activity"/>
    <property type="evidence" value="ECO:0007669"/>
    <property type="project" value="UniProtKB-KW"/>
</dbReference>
<dbReference type="Gene3D" id="3.90.180.10">
    <property type="entry name" value="Medium-chain alcohol dehydrogenases, catalytic domain"/>
    <property type="match status" value="1"/>
</dbReference>
<dbReference type="Proteomes" id="UP000274909">
    <property type="component" value="Unassembled WGS sequence"/>
</dbReference>
<dbReference type="AlphaFoldDB" id="A0A3S0VG65"/>
<organism evidence="8 9">
    <name type="scientific">Labedella endophytica</name>
    <dbReference type="NCBI Taxonomy" id="1523160"/>
    <lineage>
        <taxon>Bacteria</taxon>
        <taxon>Bacillati</taxon>
        <taxon>Actinomycetota</taxon>
        <taxon>Actinomycetes</taxon>
        <taxon>Micrococcales</taxon>
        <taxon>Microbacteriaceae</taxon>
        <taxon>Labedella</taxon>
    </lineage>
</organism>
<dbReference type="PANTHER" id="PTHR43350">
    <property type="entry name" value="NAD-DEPENDENT ALCOHOL DEHYDROGENASE"/>
    <property type="match status" value="1"/>
</dbReference>
<evidence type="ECO:0000259" key="7">
    <source>
        <dbReference type="SMART" id="SM00829"/>
    </source>
</evidence>
<dbReference type="Pfam" id="PF08240">
    <property type="entry name" value="ADH_N"/>
    <property type="match status" value="1"/>
</dbReference>
<dbReference type="SUPFAM" id="SSF50129">
    <property type="entry name" value="GroES-like"/>
    <property type="match status" value="1"/>
</dbReference>
<name>A0A3S0VG65_9MICO</name>
<protein>
    <submittedName>
        <fullName evidence="8">NAD(P)-dependent alcohol dehydrogenase</fullName>
    </submittedName>
</protein>
<dbReference type="EMBL" id="RZGZ01000002">
    <property type="protein sequence ID" value="RUR00960.1"/>
    <property type="molecule type" value="Genomic_DNA"/>
</dbReference>
<comment type="caution">
    <text evidence="8">The sequence shown here is derived from an EMBL/GenBank/DDBJ whole genome shotgun (WGS) entry which is preliminary data.</text>
</comment>
<keyword evidence="4 6" id="KW-0862">Zinc</keyword>
<evidence type="ECO:0000313" key="8">
    <source>
        <dbReference type="EMBL" id="RUR00960.1"/>
    </source>
</evidence>
<comment type="cofactor">
    <cofactor evidence="1 6">
        <name>Zn(2+)</name>
        <dbReference type="ChEBI" id="CHEBI:29105"/>
    </cofactor>
</comment>
<evidence type="ECO:0000256" key="2">
    <source>
        <dbReference type="ARBA" id="ARBA00008072"/>
    </source>
</evidence>
<dbReference type="PANTHER" id="PTHR43350:SF2">
    <property type="entry name" value="GROES-LIKE ZINC-BINDING ALCOHOL DEHYDROGENASE FAMILY PROTEIN"/>
    <property type="match status" value="1"/>
</dbReference>
<evidence type="ECO:0000256" key="6">
    <source>
        <dbReference type="RuleBase" id="RU361277"/>
    </source>
</evidence>
<dbReference type="InterPro" id="IPR011032">
    <property type="entry name" value="GroES-like_sf"/>
</dbReference>
<evidence type="ECO:0000256" key="1">
    <source>
        <dbReference type="ARBA" id="ARBA00001947"/>
    </source>
</evidence>
<accession>A0A3S0VG65</accession>
<evidence type="ECO:0000313" key="9">
    <source>
        <dbReference type="Proteomes" id="UP000274909"/>
    </source>
</evidence>
<gene>
    <name evidence="8" type="ORF">ELQ94_05325</name>
</gene>
<dbReference type="PROSITE" id="PS00059">
    <property type="entry name" value="ADH_ZINC"/>
    <property type="match status" value="1"/>
</dbReference>
<keyword evidence="9" id="KW-1185">Reference proteome</keyword>